<feature type="compositionally biased region" description="Polar residues" evidence="1">
    <location>
        <begin position="269"/>
        <end position="285"/>
    </location>
</feature>
<comment type="caution">
    <text evidence="3">The sequence shown here is derived from an EMBL/GenBank/DDBJ whole genome shotgun (WGS) entry which is preliminary data.</text>
</comment>
<dbReference type="SUPFAM" id="SSF54236">
    <property type="entry name" value="Ubiquitin-like"/>
    <property type="match status" value="2"/>
</dbReference>
<proteinExistence type="predicted"/>
<feature type="compositionally biased region" description="Basic and acidic residues" evidence="1">
    <location>
        <begin position="224"/>
        <end position="241"/>
    </location>
</feature>
<dbReference type="InterPro" id="IPR001012">
    <property type="entry name" value="UBX_dom"/>
</dbReference>
<keyword evidence="4" id="KW-1185">Reference proteome</keyword>
<evidence type="ECO:0000259" key="2">
    <source>
        <dbReference type="PROSITE" id="PS50033"/>
    </source>
</evidence>
<feature type="region of interest" description="Disordered" evidence="1">
    <location>
        <begin position="203"/>
        <end position="308"/>
    </location>
</feature>
<protein>
    <recommendedName>
        <fullName evidence="2">UBX domain-containing protein</fullName>
    </recommendedName>
</protein>
<reference evidence="3 4" key="1">
    <citation type="submission" date="2023-08" db="EMBL/GenBank/DDBJ databases">
        <title>Black Yeasts Isolated from many extreme environments.</title>
        <authorList>
            <person name="Coleine C."/>
            <person name="Stajich J.E."/>
            <person name="Selbmann L."/>
        </authorList>
    </citation>
    <scope>NUCLEOTIDE SEQUENCE [LARGE SCALE GENOMIC DNA]</scope>
    <source>
        <strain evidence="3 4">CCFEE 5885</strain>
    </source>
</reference>
<organism evidence="3 4">
    <name type="scientific">Lithohypha guttulata</name>
    <dbReference type="NCBI Taxonomy" id="1690604"/>
    <lineage>
        <taxon>Eukaryota</taxon>
        <taxon>Fungi</taxon>
        <taxon>Dikarya</taxon>
        <taxon>Ascomycota</taxon>
        <taxon>Pezizomycotina</taxon>
        <taxon>Eurotiomycetes</taxon>
        <taxon>Chaetothyriomycetidae</taxon>
        <taxon>Chaetothyriales</taxon>
        <taxon>Trichomeriaceae</taxon>
        <taxon>Lithohypha</taxon>
    </lineage>
</organism>
<feature type="region of interest" description="Disordered" evidence="1">
    <location>
        <begin position="466"/>
        <end position="510"/>
    </location>
</feature>
<dbReference type="PANTHER" id="PTHR46467">
    <property type="entry name" value="TETHER CONTAINING UBX DOMAIN FOR GLUT4"/>
    <property type="match status" value="1"/>
</dbReference>
<dbReference type="InterPro" id="IPR059238">
    <property type="entry name" value="UBX1_UBXN9"/>
</dbReference>
<dbReference type="CDD" id="cd16105">
    <property type="entry name" value="Ubl_ASPSCR1_like"/>
    <property type="match status" value="1"/>
</dbReference>
<feature type="compositionally biased region" description="Polar residues" evidence="1">
    <location>
        <begin position="242"/>
        <end position="259"/>
    </location>
</feature>
<feature type="compositionally biased region" description="Basic residues" evidence="1">
    <location>
        <begin position="499"/>
        <end position="510"/>
    </location>
</feature>
<evidence type="ECO:0000313" key="3">
    <source>
        <dbReference type="EMBL" id="KAK5101497.1"/>
    </source>
</evidence>
<dbReference type="EMBL" id="JAVRRG010000004">
    <property type="protein sequence ID" value="KAK5101497.1"/>
    <property type="molecule type" value="Genomic_DNA"/>
</dbReference>
<accession>A0ABR0KN70</accession>
<evidence type="ECO:0000256" key="1">
    <source>
        <dbReference type="SAM" id="MobiDB-lite"/>
    </source>
</evidence>
<dbReference type="Proteomes" id="UP001345013">
    <property type="component" value="Unassembled WGS sequence"/>
</dbReference>
<evidence type="ECO:0000313" key="4">
    <source>
        <dbReference type="Proteomes" id="UP001345013"/>
    </source>
</evidence>
<dbReference type="InterPro" id="IPR021569">
    <property type="entry name" value="TUG-UBL1"/>
</dbReference>
<dbReference type="Pfam" id="PF11470">
    <property type="entry name" value="TUG-UBL1"/>
    <property type="match status" value="1"/>
</dbReference>
<dbReference type="InterPro" id="IPR029071">
    <property type="entry name" value="Ubiquitin-like_domsf"/>
</dbReference>
<gene>
    <name evidence="3" type="ORF">LTR24_000553</name>
</gene>
<dbReference type="PANTHER" id="PTHR46467:SF1">
    <property type="entry name" value="TETHER CONTAINING UBX DOMAIN FOR GLUT4"/>
    <property type="match status" value="1"/>
</dbReference>
<feature type="domain" description="UBX" evidence="2">
    <location>
        <begin position="351"/>
        <end position="434"/>
    </location>
</feature>
<sequence>MATNVVVIDSTARRAVVKTTPGTYLSDVLSEACSKLGATASQYGLKHNNKAVDLSRTIRLSSLSSGAKLELVQLSKSAGVVNVALQLPPSEAQSPAQARLTDKFPSTTTLWLLLRKFEAGVAGSSVKRNLTARGVPSAGAGAGRLYYEQPVLDIMGRQLSTFTDLQKTLSQLGFNSGSALVKLTFKATETPLEEAMNQIQHYFDEADPPPPSSEPVPSSSVAEEPAKEPVKPEWLEDEKMQDVQSTPQSDTIQSTNTEAPAQPADTEATLPNTQPSSSEPTTTISDRPVSVYRPPTSSGPPAIKHNDSDYTPTVEHAHIHQKLLQQESRNKRLPTDVELAAKQKEQKEELSNIESIEIKIRFPDQSAVSSKFGQTDTSSALYRFVRECLDQQFKSEPFVLRNPGVRDKDGGLIVEGNKRLILDLQLRGRVLVVFGWDDQASASARSNKEVLRADLRQQAREYVAPEMQGVAAGEQDERGVKVDLGPKTESSEGGGSKGKMPKWLKGLGKK</sequence>
<dbReference type="PROSITE" id="PS50033">
    <property type="entry name" value="UBX"/>
    <property type="match status" value="1"/>
</dbReference>
<feature type="compositionally biased region" description="Basic and acidic residues" evidence="1">
    <location>
        <begin position="475"/>
        <end position="490"/>
    </location>
</feature>
<dbReference type="Gene3D" id="3.10.20.90">
    <property type="entry name" value="Phosphatidylinositol 3-kinase Catalytic Subunit, Chain A, domain 1"/>
    <property type="match status" value="2"/>
</dbReference>
<name>A0ABR0KN70_9EURO</name>
<dbReference type="CDD" id="cd17075">
    <property type="entry name" value="UBX1_UBXN9"/>
    <property type="match status" value="1"/>
</dbReference>